<accession>K2G0B3</accession>
<proteinExistence type="predicted"/>
<sequence>MRDSFFSLAFARCQRRHQVRKTNCCLSKIAFAILPSYSNQCLRHIDHTSILTSQFSILFGWEWGIRTPDGGVKVRCLTAWLIPNMYKKQTEVRKLYTIFQKVKRK</sequence>
<dbReference type="EMBL" id="AMFJ01000462">
    <property type="protein sequence ID" value="EKE27597.1"/>
    <property type="molecule type" value="Genomic_DNA"/>
</dbReference>
<gene>
    <name evidence="1" type="ORF">ACD_3C00188G0013</name>
</gene>
<name>K2G0B3_9BACT</name>
<evidence type="ECO:0000313" key="1">
    <source>
        <dbReference type="EMBL" id="EKE27597.1"/>
    </source>
</evidence>
<organism evidence="1">
    <name type="scientific">uncultured bacterium</name>
    <name type="common">gcode 4</name>
    <dbReference type="NCBI Taxonomy" id="1234023"/>
    <lineage>
        <taxon>Bacteria</taxon>
        <taxon>environmental samples</taxon>
    </lineage>
</organism>
<protein>
    <submittedName>
        <fullName evidence="1">Uncharacterized protein</fullName>
    </submittedName>
</protein>
<reference evidence="1" key="1">
    <citation type="journal article" date="2012" name="Science">
        <title>Fermentation, hydrogen, and sulfur metabolism in multiple uncultivated bacterial phyla.</title>
        <authorList>
            <person name="Wrighton K.C."/>
            <person name="Thomas B.C."/>
            <person name="Sharon I."/>
            <person name="Miller C.S."/>
            <person name="Castelle C.J."/>
            <person name="VerBerkmoes N.C."/>
            <person name="Wilkins M.J."/>
            <person name="Hettich R.L."/>
            <person name="Lipton M.S."/>
            <person name="Williams K.H."/>
            <person name="Long P.E."/>
            <person name="Banfield J.F."/>
        </authorList>
    </citation>
    <scope>NUCLEOTIDE SEQUENCE [LARGE SCALE GENOMIC DNA]</scope>
</reference>
<dbReference type="AlphaFoldDB" id="K2G0B3"/>
<comment type="caution">
    <text evidence="1">The sequence shown here is derived from an EMBL/GenBank/DDBJ whole genome shotgun (WGS) entry which is preliminary data.</text>
</comment>